<dbReference type="SUPFAM" id="SSF56672">
    <property type="entry name" value="DNA/RNA polymerases"/>
    <property type="match status" value="1"/>
</dbReference>
<dbReference type="Gene3D" id="3.30.70.270">
    <property type="match status" value="1"/>
</dbReference>
<dbReference type="InterPro" id="IPR043128">
    <property type="entry name" value="Rev_trsase/Diguanyl_cyclase"/>
</dbReference>
<keyword evidence="3" id="KW-1185">Reference proteome</keyword>
<dbReference type="PROSITE" id="PS50878">
    <property type="entry name" value="RT_POL"/>
    <property type="match status" value="1"/>
</dbReference>
<accession>A0A8R1IN21</accession>
<protein>
    <submittedName>
        <fullName evidence="2">Reverse transcriptase domain-containing protein</fullName>
    </submittedName>
</protein>
<proteinExistence type="predicted"/>
<dbReference type="PANTHER" id="PTHR33332">
    <property type="entry name" value="REVERSE TRANSCRIPTASE DOMAIN-CONTAINING PROTEIN"/>
    <property type="match status" value="1"/>
</dbReference>
<dbReference type="CDD" id="cd01650">
    <property type="entry name" value="RT_nLTR_like"/>
    <property type="match status" value="1"/>
</dbReference>
<dbReference type="PRINTS" id="PR01345">
    <property type="entry name" value="CERVTRCPTASE"/>
</dbReference>
<name>A0A8R1IN21_CAEJA</name>
<reference evidence="3" key="1">
    <citation type="submission" date="2010-08" db="EMBL/GenBank/DDBJ databases">
        <authorList>
            <consortium name="Caenorhabditis japonica Sequencing Consortium"/>
            <person name="Wilson R.K."/>
        </authorList>
    </citation>
    <scope>NUCLEOTIDE SEQUENCE [LARGE SCALE GENOMIC DNA]</scope>
    <source>
        <strain evidence="3">DF5081</strain>
    </source>
</reference>
<sequence>MYEYFLSIAHDLIRKFVPVKKVNMLARRHSTAVIKLQKTKLKVWRREGNSPCYKELSTKLKNLLHKEDLDFNEIHLNKSSPKAFFNFINSRYKNDQEIGILKDAKNTQVTSDYMKAELLSNCFSNAFTEDKSTNTDFPYRTNHFINSLCFEPFIVESILSKLTPKCNTTPDGIPAIFLKRTCTSIALPLSIIFRNSYNQAVLPSFWKTALVKPLHKKGSRSDPNNYRPISLTSAVGKVMEKMVRKSIILFLDDFKLLSNSQYGFRSKMGTESQLLSYQSKLVTNYLSKQTTFSVYIDFRKAFDTVGTKKLLIKLERYGIRNHLLRWLENFLSNRTQRVIINGVMSEEKSVLSGVPQGSVLGPLLFLLFVNDIGDNFNSDYLLYADDLKIFSTDKSSIQRDLDSLSTWCENWQMSVAPNKCETIAFYHSKRGMDKDTKFTIGGATVPITSRIRDLGMFFTSDLSFSNHIDTVLRKAHQRVNIFSMCSVMRVSTLSSNVSLFM</sequence>
<dbReference type="Proteomes" id="UP000005237">
    <property type="component" value="Unassembled WGS sequence"/>
</dbReference>
<evidence type="ECO:0000313" key="3">
    <source>
        <dbReference type="Proteomes" id="UP000005237"/>
    </source>
</evidence>
<dbReference type="InterPro" id="IPR043502">
    <property type="entry name" value="DNA/RNA_pol_sf"/>
</dbReference>
<dbReference type="AlphaFoldDB" id="A0A8R1IN21"/>
<evidence type="ECO:0000259" key="1">
    <source>
        <dbReference type="PROSITE" id="PS50878"/>
    </source>
</evidence>
<dbReference type="EnsemblMetazoa" id="CJA38273b.1">
    <property type="protein sequence ID" value="CJA38273b.1"/>
    <property type="gene ID" value="WBGene00214120"/>
</dbReference>
<evidence type="ECO:0000313" key="2">
    <source>
        <dbReference type="EnsemblMetazoa" id="CJA38273b.1"/>
    </source>
</evidence>
<reference evidence="2" key="2">
    <citation type="submission" date="2022-06" db="UniProtKB">
        <authorList>
            <consortium name="EnsemblMetazoa"/>
        </authorList>
    </citation>
    <scope>IDENTIFICATION</scope>
    <source>
        <strain evidence="2">DF5081</strain>
    </source>
</reference>
<dbReference type="InterPro" id="IPR000477">
    <property type="entry name" value="RT_dom"/>
</dbReference>
<dbReference type="Pfam" id="PF00078">
    <property type="entry name" value="RVT_1"/>
    <property type="match status" value="1"/>
</dbReference>
<organism evidence="2 3">
    <name type="scientific">Caenorhabditis japonica</name>
    <dbReference type="NCBI Taxonomy" id="281687"/>
    <lineage>
        <taxon>Eukaryota</taxon>
        <taxon>Metazoa</taxon>
        <taxon>Ecdysozoa</taxon>
        <taxon>Nematoda</taxon>
        <taxon>Chromadorea</taxon>
        <taxon>Rhabditida</taxon>
        <taxon>Rhabditina</taxon>
        <taxon>Rhabditomorpha</taxon>
        <taxon>Rhabditoidea</taxon>
        <taxon>Rhabditidae</taxon>
        <taxon>Peloderinae</taxon>
        <taxon>Caenorhabditis</taxon>
    </lineage>
</organism>
<feature type="domain" description="Reverse transcriptase" evidence="1">
    <location>
        <begin position="195"/>
        <end position="445"/>
    </location>
</feature>